<feature type="binding site" evidence="12">
    <location>
        <position position="126"/>
    </location>
    <ligand>
        <name>Zn(2+)</name>
        <dbReference type="ChEBI" id="CHEBI:29105"/>
        <note>catalytic</note>
    </ligand>
</feature>
<evidence type="ECO:0000313" key="15">
    <source>
        <dbReference type="Proteomes" id="UP000176609"/>
    </source>
</evidence>
<dbReference type="InterPro" id="IPR001915">
    <property type="entry name" value="Peptidase_M48"/>
</dbReference>
<dbReference type="EMBL" id="MFJR01000007">
    <property type="protein sequence ID" value="OGG27117.1"/>
    <property type="molecule type" value="Genomic_DNA"/>
</dbReference>
<dbReference type="GO" id="GO:0004222">
    <property type="term" value="F:metalloendopeptidase activity"/>
    <property type="evidence" value="ECO:0007669"/>
    <property type="project" value="UniProtKB-UniRule"/>
</dbReference>
<gene>
    <name evidence="12" type="primary">htpX</name>
    <name evidence="14" type="ORF">A2960_01365</name>
</gene>
<dbReference type="GO" id="GO:0008270">
    <property type="term" value="F:zinc ion binding"/>
    <property type="evidence" value="ECO:0007669"/>
    <property type="project" value="UniProtKB-UniRule"/>
</dbReference>
<dbReference type="EC" id="3.4.24.-" evidence="12"/>
<comment type="caution">
    <text evidence="14">The sequence shown here is derived from an EMBL/GenBank/DDBJ whole genome shotgun (WGS) entry which is preliminary data.</text>
</comment>
<evidence type="ECO:0000256" key="2">
    <source>
        <dbReference type="ARBA" id="ARBA00009779"/>
    </source>
</evidence>
<evidence type="ECO:0000256" key="11">
    <source>
        <dbReference type="ARBA" id="ARBA00023136"/>
    </source>
</evidence>
<feature type="transmembrane region" description="Helical" evidence="12">
    <location>
        <begin position="138"/>
        <end position="157"/>
    </location>
</feature>
<evidence type="ECO:0000256" key="3">
    <source>
        <dbReference type="ARBA" id="ARBA00022475"/>
    </source>
</evidence>
<evidence type="ECO:0000313" key="14">
    <source>
        <dbReference type="EMBL" id="OGG27117.1"/>
    </source>
</evidence>
<evidence type="ECO:0000256" key="1">
    <source>
        <dbReference type="ARBA" id="ARBA00004651"/>
    </source>
</evidence>
<feature type="binding site" evidence="12">
    <location>
        <position position="206"/>
    </location>
    <ligand>
        <name>Zn(2+)</name>
        <dbReference type="ChEBI" id="CHEBI:29105"/>
        <note>catalytic</note>
    </ligand>
</feature>
<protein>
    <recommendedName>
        <fullName evidence="12">Protease HtpX homolog</fullName>
        <ecNumber evidence="12">3.4.24.-</ecNumber>
    </recommendedName>
</protein>
<reference evidence="14 15" key="1">
    <citation type="journal article" date="2016" name="Nat. Commun.">
        <title>Thousands of microbial genomes shed light on interconnected biogeochemical processes in an aquifer system.</title>
        <authorList>
            <person name="Anantharaman K."/>
            <person name="Brown C.T."/>
            <person name="Hug L.A."/>
            <person name="Sharon I."/>
            <person name="Castelle C.J."/>
            <person name="Probst A.J."/>
            <person name="Thomas B.C."/>
            <person name="Singh A."/>
            <person name="Wilkins M.J."/>
            <person name="Karaoz U."/>
            <person name="Brodie E.L."/>
            <person name="Williams K.H."/>
            <person name="Hubbard S.S."/>
            <person name="Banfield J.F."/>
        </authorList>
    </citation>
    <scope>NUCLEOTIDE SEQUENCE [LARGE SCALE GENOMIC DNA]</scope>
</reference>
<keyword evidence="5 12" id="KW-0812">Transmembrane</keyword>
<keyword evidence="6 12" id="KW-0479">Metal-binding</keyword>
<evidence type="ECO:0000256" key="6">
    <source>
        <dbReference type="ARBA" id="ARBA00022723"/>
    </source>
</evidence>
<keyword evidence="10 12" id="KW-0482">Metalloprotease</keyword>
<keyword evidence="7 12" id="KW-0378">Hydrolase</keyword>
<accession>A0A1F6AS48</accession>
<dbReference type="AlphaFoldDB" id="A0A1F6AS48"/>
<evidence type="ECO:0000256" key="4">
    <source>
        <dbReference type="ARBA" id="ARBA00022670"/>
    </source>
</evidence>
<dbReference type="Proteomes" id="UP000176609">
    <property type="component" value="Unassembled WGS sequence"/>
</dbReference>
<keyword evidence="8 12" id="KW-0862">Zinc</keyword>
<feature type="binding site" evidence="12">
    <location>
        <position position="130"/>
    </location>
    <ligand>
        <name>Zn(2+)</name>
        <dbReference type="ChEBI" id="CHEBI:29105"/>
        <note>catalytic</note>
    </ligand>
</feature>
<evidence type="ECO:0000256" key="10">
    <source>
        <dbReference type="ARBA" id="ARBA00023049"/>
    </source>
</evidence>
<dbReference type="GO" id="GO:0005886">
    <property type="term" value="C:plasma membrane"/>
    <property type="evidence" value="ECO:0007669"/>
    <property type="project" value="UniProtKB-SubCell"/>
</dbReference>
<keyword evidence="9 12" id="KW-1133">Transmembrane helix</keyword>
<evidence type="ECO:0000259" key="13">
    <source>
        <dbReference type="Pfam" id="PF01435"/>
    </source>
</evidence>
<feature type="active site" evidence="12">
    <location>
        <position position="127"/>
    </location>
</feature>
<dbReference type="PANTHER" id="PTHR43221:SF1">
    <property type="entry name" value="PROTEASE HTPX"/>
    <property type="match status" value="1"/>
</dbReference>
<evidence type="ECO:0000256" key="7">
    <source>
        <dbReference type="ARBA" id="ARBA00022801"/>
    </source>
</evidence>
<feature type="transmembrane region" description="Helical" evidence="12">
    <location>
        <begin position="26"/>
        <end position="44"/>
    </location>
</feature>
<comment type="subcellular location">
    <subcellularLocation>
        <location evidence="1 12">Cell membrane</location>
        <topology evidence="1 12">Multi-pass membrane protein</topology>
    </subcellularLocation>
</comment>
<keyword evidence="3 12" id="KW-1003">Cell membrane</keyword>
<dbReference type="GO" id="GO:0006508">
    <property type="term" value="P:proteolysis"/>
    <property type="evidence" value="ECO:0007669"/>
    <property type="project" value="UniProtKB-KW"/>
</dbReference>
<evidence type="ECO:0000256" key="5">
    <source>
        <dbReference type="ARBA" id="ARBA00022692"/>
    </source>
</evidence>
<keyword evidence="4 12" id="KW-0645">Protease</keyword>
<evidence type="ECO:0000256" key="8">
    <source>
        <dbReference type="ARBA" id="ARBA00022833"/>
    </source>
</evidence>
<dbReference type="PANTHER" id="PTHR43221">
    <property type="entry name" value="PROTEASE HTPX"/>
    <property type="match status" value="1"/>
</dbReference>
<sequence length="282" mass="31036">MFFFTIFIATVAYVLGNASGYGSSWTGIALIFSGLISLGSYYYGDRLVLSMSGAHPADRKKDFDLWTVSENLAIASGIPKPKVYIIEDSAPNAFATGRDPHHAVICATRGLLDKLNRSELEGVISHELSHIQNYDTRLMAVISILVGSVAFLSDWFMRSLWWGSNARNRNDREGGRSLILVLGIIFAILSPLIATIIQLALSRRREFLADASGVLLTRNPQGLACALSKISADREVLEAATNATAHLYIINPFKGKNFGSWFAGLFDTHPPIEERIKILRSM</sequence>
<dbReference type="Gene3D" id="3.30.2010.10">
    <property type="entry name" value="Metalloproteases ('zincins'), catalytic domain"/>
    <property type="match status" value="1"/>
</dbReference>
<dbReference type="CDD" id="cd07340">
    <property type="entry name" value="M48B_Htpx_like"/>
    <property type="match status" value="1"/>
</dbReference>
<dbReference type="HAMAP" id="MF_00188">
    <property type="entry name" value="Pept_M48_protease_HtpX"/>
    <property type="match status" value="1"/>
</dbReference>
<keyword evidence="11 12" id="KW-0472">Membrane</keyword>
<dbReference type="InterPro" id="IPR050083">
    <property type="entry name" value="HtpX_protease"/>
</dbReference>
<organism evidence="14 15">
    <name type="scientific">Candidatus Gottesmanbacteria bacterium RIFCSPLOWO2_01_FULL_39_12b</name>
    <dbReference type="NCBI Taxonomy" id="1798388"/>
    <lineage>
        <taxon>Bacteria</taxon>
        <taxon>Candidatus Gottesmaniibacteriota</taxon>
    </lineage>
</organism>
<comment type="cofactor">
    <cofactor evidence="12">
        <name>Zn(2+)</name>
        <dbReference type="ChEBI" id="CHEBI:29105"/>
    </cofactor>
    <text evidence="12">Binds 1 zinc ion per subunit.</text>
</comment>
<proteinExistence type="inferred from homology"/>
<dbReference type="Pfam" id="PF01435">
    <property type="entry name" value="Peptidase_M48"/>
    <property type="match status" value="1"/>
</dbReference>
<feature type="domain" description="Peptidase M48" evidence="13">
    <location>
        <begin position="64"/>
        <end position="281"/>
    </location>
</feature>
<name>A0A1F6AS48_9BACT</name>
<evidence type="ECO:0000256" key="9">
    <source>
        <dbReference type="ARBA" id="ARBA00022989"/>
    </source>
</evidence>
<evidence type="ECO:0000256" key="12">
    <source>
        <dbReference type="HAMAP-Rule" id="MF_00188"/>
    </source>
</evidence>
<comment type="similarity">
    <text evidence="2 12">Belongs to the peptidase M48B family.</text>
</comment>
<feature type="transmembrane region" description="Helical" evidence="12">
    <location>
        <begin position="177"/>
        <end position="201"/>
    </location>
</feature>
<dbReference type="InterPro" id="IPR022919">
    <property type="entry name" value="Pept_M48_protease_HtpX"/>
</dbReference>